<dbReference type="SUPFAM" id="SSF54593">
    <property type="entry name" value="Glyoxalase/Bleomycin resistance protein/Dihydroxybiphenyl dioxygenase"/>
    <property type="match status" value="1"/>
</dbReference>
<reference evidence="2 3" key="1">
    <citation type="submission" date="2023-07" db="EMBL/GenBank/DDBJ databases">
        <title>Genomic Encyclopedia of Type Strains, Phase IV (KMG-IV): sequencing the most valuable type-strain genomes for metagenomic binning, comparative biology and taxonomic classification.</title>
        <authorList>
            <person name="Goeker M."/>
        </authorList>
    </citation>
    <scope>NUCLEOTIDE SEQUENCE [LARGE SCALE GENOMIC DNA]</scope>
    <source>
        <strain evidence="2 3">DSM 16784</strain>
    </source>
</reference>
<keyword evidence="3" id="KW-1185">Reference proteome</keyword>
<feature type="domain" description="VOC" evidence="1">
    <location>
        <begin position="4"/>
        <end position="120"/>
    </location>
</feature>
<name>A0ABU0DYE4_9FIRM</name>
<evidence type="ECO:0000259" key="1">
    <source>
        <dbReference type="PROSITE" id="PS51819"/>
    </source>
</evidence>
<dbReference type="Gene3D" id="3.10.180.10">
    <property type="entry name" value="2,3-Dihydroxybiphenyl 1,2-Dioxygenase, domain 1"/>
    <property type="match status" value="1"/>
</dbReference>
<dbReference type="PANTHER" id="PTHR36437">
    <property type="entry name" value="GLYOXALASE/BLEOMYCIN RESISTANCE PROTEIN/DIOXYGENASE"/>
    <property type="match status" value="1"/>
</dbReference>
<dbReference type="RefSeq" id="WP_307404701.1">
    <property type="nucleotide sequence ID" value="NZ_JAUSUR010000001.1"/>
</dbReference>
<dbReference type="PROSITE" id="PS51819">
    <property type="entry name" value="VOC"/>
    <property type="match status" value="1"/>
</dbReference>
<sequence length="121" mass="13841">MIDAVGRVIVYVNNPKVTGDFWINNFDFMKLSESKDMVELLPREGADTAIVFFNRVMVEKMNPEMNLGVPSILFSCKSFDQTYMDLKGKGVLVGEIVEMNGTRTFNFADNNHNYFAIREIE</sequence>
<dbReference type="Proteomes" id="UP001230220">
    <property type="component" value="Unassembled WGS sequence"/>
</dbReference>
<dbReference type="EC" id="4.4.1.5" evidence="2"/>
<comment type="caution">
    <text evidence="2">The sequence shown here is derived from an EMBL/GenBank/DDBJ whole genome shotgun (WGS) entry which is preliminary data.</text>
</comment>
<dbReference type="InterPro" id="IPR037523">
    <property type="entry name" value="VOC_core"/>
</dbReference>
<evidence type="ECO:0000313" key="2">
    <source>
        <dbReference type="EMBL" id="MDQ0359524.1"/>
    </source>
</evidence>
<proteinExistence type="predicted"/>
<evidence type="ECO:0000313" key="3">
    <source>
        <dbReference type="Proteomes" id="UP001230220"/>
    </source>
</evidence>
<dbReference type="PANTHER" id="PTHR36437:SF2">
    <property type="entry name" value="GLYOXALASE_BLEOMYCIN RESISTANCE PROTEIN_DIOXYGENASE"/>
    <property type="match status" value="1"/>
</dbReference>
<dbReference type="GO" id="GO:0004462">
    <property type="term" value="F:lactoylglutathione lyase activity"/>
    <property type="evidence" value="ECO:0007669"/>
    <property type="project" value="UniProtKB-EC"/>
</dbReference>
<gene>
    <name evidence="2" type="ORF">J2S15_000255</name>
</gene>
<accession>A0ABU0DYE4</accession>
<dbReference type="EMBL" id="JAUSUR010000001">
    <property type="protein sequence ID" value="MDQ0359524.1"/>
    <property type="molecule type" value="Genomic_DNA"/>
</dbReference>
<protein>
    <submittedName>
        <fullName evidence="2">Lactoylglutathione lyase</fullName>
        <ecNumber evidence="2">4.4.1.5</ecNumber>
    </submittedName>
</protein>
<dbReference type="InterPro" id="IPR029068">
    <property type="entry name" value="Glyas_Bleomycin-R_OHBP_Dase"/>
</dbReference>
<keyword evidence="2" id="KW-0456">Lyase</keyword>
<organism evidence="2 3">
    <name type="scientific">Breznakia pachnodae</name>
    <dbReference type="NCBI Taxonomy" id="265178"/>
    <lineage>
        <taxon>Bacteria</taxon>
        <taxon>Bacillati</taxon>
        <taxon>Bacillota</taxon>
        <taxon>Erysipelotrichia</taxon>
        <taxon>Erysipelotrichales</taxon>
        <taxon>Erysipelotrichaceae</taxon>
        <taxon>Breznakia</taxon>
    </lineage>
</organism>